<dbReference type="EMBL" id="MU854296">
    <property type="protein sequence ID" value="KAK3933425.1"/>
    <property type="molecule type" value="Genomic_DNA"/>
</dbReference>
<sequence>MVFLPNEIIYMIAEHCESPTQAALSLVTRNFYQICNPLLYRNNVKSQGASAVFWAIDECKDIAVAL</sequence>
<evidence type="ECO:0000313" key="1">
    <source>
        <dbReference type="EMBL" id="KAK3933425.1"/>
    </source>
</evidence>
<comment type="caution">
    <text evidence="1">The sequence shown here is derived from an EMBL/GenBank/DDBJ whole genome shotgun (WGS) entry which is preliminary data.</text>
</comment>
<evidence type="ECO:0008006" key="3">
    <source>
        <dbReference type="Google" id="ProtNLM"/>
    </source>
</evidence>
<name>A0AAN6RY24_9PEZI</name>
<accession>A0AAN6RY24</accession>
<organism evidence="1 2">
    <name type="scientific">Diplogelasinospora grovesii</name>
    <dbReference type="NCBI Taxonomy" id="303347"/>
    <lineage>
        <taxon>Eukaryota</taxon>
        <taxon>Fungi</taxon>
        <taxon>Dikarya</taxon>
        <taxon>Ascomycota</taxon>
        <taxon>Pezizomycotina</taxon>
        <taxon>Sordariomycetes</taxon>
        <taxon>Sordariomycetidae</taxon>
        <taxon>Sordariales</taxon>
        <taxon>Diplogelasinosporaceae</taxon>
        <taxon>Diplogelasinospora</taxon>
    </lineage>
</organism>
<evidence type="ECO:0000313" key="2">
    <source>
        <dbReference type="Proteomes" id="UP001303473"/>
    </source>
</evidence>
<reference evidence="2" key="1">
    <citation type="journal article" date="2023" name="Mol. Phylogenet. Evol.">
        <title>Genome-scale phylogeny and comparative genomics of the fungal order Sordariales.</title>
        <authorList>
            <person name="Hensen N."/>
            <person name="Bonometti L."/>
            <person name="Westerberg I."/>
            <person name="Brannstrom I.O."/>
            <person name="Guillou S."/>
            <person name="Cros-Aarteil S."/>
            <person name="Calhoun S."/>
            <person name="Haridas S."/>
            <person name="Kuo A."/>
            <person name="Mondo S."/>
            <person name="Pangilinan J."/>
            <person name="Riley R."/>
            <person name="LaButti K."/>
            <person name="Andreopoulos B."/>
            <person name="Lipzen A."/>
            <person name="Chen C."/>
            <person name="Yan M."/>
            <person name="Daum C."/>
            <person name="Ng V."/>
            <person name="Clum A."/>
            <person name="Steindorff A."/>
            <person name="Ohm R.A."/>
            <person name="Martin F."/>
            <person name="Silar P."/>
            <person name="Natvig D.O."/>
            <person name="Lalanne C."/>
            <person name="Gautier V."/>
            <person name="Ament-Velasquez S.L."/>
            <person name="Kruys A."/>
            <person name="Hutchinson M.I."/>
            <person name="Powell A.J."/>
            <person name="Barry K."/>
            <person name="Miller A.N."/>
            <person name="Grigoriev I.V."/>
            <person name="Debuchy R."/>
            <person name="Gladieux P."/>
            <person name="Hiltunen Thoren M."/>
            <person name="Johannesson H."/>
        </authorList>
    </citation>
    <scope>NUCLEOTIDE SEQUENCE [LARGE SCALE GENOMIC DNA]</scope>
    <source>
        <strain evidence="2">CBS 340.73</strain>
    </source>
</reference>
<keyword evidence="2" id="KW-1185">Reference proteome</keyword>
<proteinExistence type="predicted"/>
<dbReference type="SUPFAM" id="SSF81383">
    <property type="entry name" value="F-box domain"/>
    <property type="match status" value="1"/>
</dbReference>
<dbReference type="Proteomes" id="UP001303473">
    <property type="component" value="Unassembled WGS sequence"/>
</dbReference>
<protein>
    <recommendedName>
        <fullName evidence="3">F-box domain-containing protein</fullName>
    </recommendedName>
</protein>
<feature type="non-terminal residue" evidence="1">
    <location>
        <position position="66"/>
    </location>
</feature>
<gene>
    <name evidence="1" type="ORF">QBC46DRAFT_227838</name>
</gene>
<dbReference type="AlphaFoldDB" id="A0AAN6RY24"/>
<dbReference type="InterPro" id="IPR036047">
    <property type="entry name" value="F-box-like_dom_sf"/>
</dbReference>